<dbReference type="Pfam" id="PF07690">
    <property type="entry name" value="MFS_1"/>
    <property type="match status" value="1"/>
</dbReference>
<evidence type="ECO:0000259" key="6">
    <source>
        <dbReference type="PROSITE" id="PS50850"/>
    </source>
</evidence>
<evidence type="ECO:0000313" key="7">
    <source>
        <dbReference type="Proteomes" id="UP000081671"/>
    </source>
</evidence>
<protein>
    <submittedName>
        <fullName evidence="8">Solute carrier family 22 member 10-like</fullName>
    </submittedName>
</protein>
<dbReference type="RefSeq" id="XP_012892147.1">
    <property type="nucleotide sequence ID" value="XM_013036693.1"/>
</dbReference>
<dbReference type="PROSITE" id="PS50850">
    <property type="entry name" value="MFS"/>
    <property type="match status" value="1"/>
</dbReference>
<dbReference type="Gene3D" id="1.20.1250.20">
    <property type="entry name" value="MFS general substrate transporter like domains"/>
    <property type="match status" value="1"/>
</dbReference>
<evidence type="ECO:0000256" key="2">
    <source>
        <dbReference type="ARBA" id="ARBA00022692"/>
    </source>
</evidence>
<proteinExistence type="predicted"/>
<evidence type="ECO:0000256" key="1">
    <source>
        <dbReference type="ARBA" id="ARBA00004141"/>
    </source>
</evidence>
<dbReference type="GO" id="GO:0022857">
    <property type="term" value="F:transmembrane transporter activity"/>
    <property type="evidence" value="ECO:0007669"/>
    <property type="project" value="InterPro"/>
</dbReference>
<comment type="subcellular location">
    <subcellularLocation>
        <location evidence="1">Membrane</location>
        <topology evidence="1">Multi-pass membrane protein</topology>
    </subcellularLocation>
</comment>
<evidence type="ECO:0000313" key="8">
    <source>
        <dbReference type="RefSeq" id="XP_012892147.1"/>
    </source>
</evidence>
<gene>
    <name evidence="8" type="primary">LOC106001668</name>
</gene>
<dbReference type="SUPFAM" id="SSF103473">
    <property type="entry name" value="MFS general substrate transporter"/>
    <property type="match status" value="1"/>
</dbReference>
<dbReference type="KEGG" id="dord:106001668"/>
<feature type="domain" description="Major facilitator superfamily (MFS) profile" evidence="6">
    <location>
        <begin position="1"/>
        <end position="367"/>
    </location>
</feature>
<evidence type="ECO:0000256" key="4">
    <source>
        <dbReference type="ARBA" id="ARBA00023136"/>
    </source>
</evidence>
<dbReference type="InterPro" id="IPR020846">
    <property type="entry name" value="MFS_dom"/>
</dbReference>
<evidence type="ECO:0000256" key="3">
    <source>
        <dbReference type="ARBA" id="ARBA00022989"/>
    </source>
</evidence>
<dbReference type="AlphaFoldDB" id="A0A1S3GW06"/>
<keyword evidence="2 5" id="KW-0812">Transmembrane</keyword>
<keyword evidence="3 5" id="KW-1133">Transmembrane helix</keyword>
<sequence>MIGSLLGGLIFGHLSDRFGRKTIFRWCLFQMAIGDTCAAFAPTFLVYCSLRFLAGLSVVPILANSSYLIIEWTRPQSQALLAMLTSYSTGQMLLGGLAFFFRSWITLQLILSIPLLVCCVLSRMLVESARWLVFSNQLEKGLEELRRVAHINGKKNAGETLSIEFVKSNLPEEFEDAKAKISIFQLFHAPRLCMRSCCLSFIRMAHSIPFYGLIFNLQHLGSNIFLFQILFGLVTFLSRFVPFLVLNYLGRKQSQILFMFLTGLSILVSTFLSPETQQTLRMVLATLGIGADTSGFTAYSIHSMELIPTVVRSTIGGITELFGRVGAVMAPLFMTLAVYSPHLPWILYGAFPILSVLAVLCLPETRNRPLPNTIQDVENDKTGSRKVKKEDISMKITQF</sequence>
<keyword evidence="4 5" id="KW-0472">Membrane</keyword>
<dbReference type="PANTHER" id="PTHR24064">
    <property type="entry name" value="SOLUTE CARRIER FAMILY 22 MEMBER"/>
    <property type="match status" value="1"/>
</dbReference>
<feature type="transmembrane region" description="Helical" evidence="5">
    <location>
        <begin position="321"/>
        <end position="339"/>
    </location>
</feature>
<evidence type="ECO:0000256" key="5">
    <source>
        <dbReference type="SAM" id="Phobius"/>
    </source>
</evidence>
<keyword evidence="7" id="KW-1185">Reference proteome</keyword>
<organism evidence="7 8">
    <name type="scientific">Dipodomys ordii</name>
    <name type="common">Ord's kangaroo rat</name>
    <dbReference type="NCBI Taxonomy" id="10020"/>
    <lineage>
        <taxon>Eukaryota</taxon>
        <taxon>Metazoa</taxon>
        <taxon>Chordata</taxon>
        <taxon>Craniata</taxon>
        <taxon>Vertebrata</taxon>
        <taxon>Euteleostomi</taxon>
        <taxon>Mammalia</taxon>
        <taxon>Eutheria</taxon>
        <taxon>Euarchontoglires</taxon>
        <taxon>Glires</taxon>
        <taxon>Rodentia</taxon>
        <taxon>Castorimorpha</taxon>
        <taxon>Heteromyidae</taxon>
        <taxon>Dipodomyinae</taxon>
        <taxon>Dipodomys</taxon>
    </lineage>
</organism>
<feature type="transmembrane region" description="Helical" evidence="5">
    <location>
        <begin position="107"/>
        <end position="126"/>
    </location>
</feature>
<feature type="transmembrane region" description="Helical" evidence="5">
    <location>
        <begin position="256"/>
        <end position="274"/>
    </location>
</feature>
<dbReference type="InParanoid" id="A0A1S3GW06"/>
<dbReference type="Proteomes" id="UP000081671">
    <property type="component" value="Unplaced"/>
</dbReference>
<name>A0A1S3GW06_DIPOR</name>
<dbReference type="GeneID" id="106001668"/>
<accession>A0A1S3GW06</accession>
<dbReference type="InterPro" id="IPR036259">
    <property type="entry name" value="MFS_trans_sf"/>
</dbReference>
<feature type="transmembrane region" description="Helical" evidence="5">
    <location>
        <begin position="224"/>
        <end position="249"/>
    </location>
</feature>
<reference evidence="8" key="1">
    <citation type="submission" date="2025-08" db="UniProtKB">
        <authorList>
            <consortium name="RefSeq"/>
        </authorList>
    </citation>
    <scope>IDENTIFICATION</scope>
    <source>
        <tissue evidence="8">Kidney</tissue>
    </source>
</reference>
<dbReference type="GO" id="GO:0016020">
    <property type="term" value="C:membrane"/>
    <property type="evidence" value="ECO:0007669"/>
    <property type="project" value="UniProtKB-SubCell"/>
</dbReference>
<feature type="transmembrane region" description="Helical" evidence="5">
    <location>
        <begin position="345"/>
        <end position="362"/>
    </location>
</feature>
<dbReference type="OrthoDB" id="2544694at2759"/>
<dbReference type="InterPro" id="IPR011701">
    <property type="entry name" value="MFS"/>
</dbReference>